<comment type="caution">
    <text evidence="2">The sequence shown here is derived from an EMBL/GenBank/DDBJ whole genome shotgun (WGS) entry which is preliminary data.</text>
</comment>
<proteinExistence type="predicted"/>
<evidence type="ECO:0000256" key="1">
    <source>
        <dbReference type="SAM" id="MobiDB-lite"/>
    </source>
</evidence>
<dbReference type="Proteomes" id="UP001302812">
    <property type="component" value="Unassembled WGS sequence"/>
</dbReference>
<sequence>MSELRSAQGKTSIREGTPGIPEAESEDDLDHASELHSMEPLQMFENLTEDYMTSGSGSAQHSAQMPAPVMDFGCSTCKSLDSLAFKIDNLSLKIETLLHELIRNSRLERRLDRLDRDQERDGRLETVKKDITRISEISGKILESTNTLAADLKSFSMDVTQTFQGRDTI</sequence>
<gene>
    <name evidence="2" type="ORF">N656DRAFT_781106</name>
</gene>
<reference evidence="2" key="2">
    <citation type="submission" date="2023-05" db="EMBL/GenBank/DDBJ databases">
        <authorList>
            <consortium name="Lawrence Berkeley National Laboratory"/>
            <person name="Steindorff A."/>
            <person name="Hensen N."/>
            <person name="Bonometti L."/>
            <person name="Westerberg I."/>
            <person name="Brannstrom I.O."/>
            <person name="Guillou S."/>
            <person name="Cros-Aarteil S."/>
            <person name="Calhoun S."/>
            <person name="Haridas S."/>
            <person name="Kuo A."/>
            <person name="Mondo S."/>
            <person name="Pangilinan J."/>
            <person name="Riley R."/>
            <person name="Labutti K."/>
            <person name="Andreopoulos B."/>
            <person name="Lipzen A."/>
            <person name="Chen C."/>
            <person name="Yanf M."/>
            <person name="Daum C."/>
            <person name="Ng V."/>
            <person name="Clum A."/>
            <person name="Ohm R."/>
            <person name="Martin F."/>
            <person name="Silar P."/>
            <person name="Natvig D."/>
            <person name="Lalanne C."/>
            <person name="Gautier V."/>
            <person name="Ament-Velasquez S.L."/>
            <person name="Kruys A."/>
            <person name="Hutchinson M.I."/>
            <person name="Powell A.J."/>
            <person name="Barry K."/>
            <person name="Miller A.N."/>
            <person name="Grigoriev I.V."/>
            <person name="Debuchy R."/>
            <person name="Gladieux P."/>
            <person name="Thoren M.H."/>
            <person name="Johannesson H."/>
        </authorList>
    </citation>
    <scope>NUCLEOTIDE SEQUENCE</scope>
    <source>
        <strain evidence="2">CBS 508.74</strain>
    </source>
</reference>
<name>A0AAN6TB13_9PEZI</name>
<feature type="region of interest" description="Disordered" evidence="1">
    <location>
        <begin position="1"/>
        <end position="30"/>
    </location>
</feature>
<keyword evidence="3" id="KW-1185">Reference proteome</keyword>
<dbReference type="EMBL" id="MU853348">
    <property type="protein sequence ID" value="KAK4110802.1"/>
    <property type="molecule type" value="Genomic_DNA"/>
</dbReference>
<reference evidence="2" key="1">
    <citation type="journal article" date="2023" name="Mol. Phylogenet. Evol.">
        <title>Genome-scale phylogeny and comparative genomics of the fungal order Sordariales.</title>
        <authorList>
            <person name="Hensen N."/>
            <person name="Bonometti L."/>
            <person name="Westerberg I."/>
            <person name="Brannstrom I.O."/>
            <person name="Guillou S."/>
            <person name="Cros-Aarteil S."/>
            <person name="Calhoun S."/>
            <person name="Haridas S."/>
            <person name="Kuo A."/>
            <person name="Mondo S."/>
            <person name="Pangilinan J."/>
            <person name="Riley R."/>
            <person name="LaButti K."/>
            <person name="Andreopoulos B."/>
            <person name="Lipzen A."/>
            <person name="Chen C."/>
            <person name="Yan M."/>
            <person name="Daum C."/>
            <person name="Ng V."/>
            <person name="Clum A."/>
            <person name="Steindorff A."/>
            <person name="Ohm R.A."/>
            <person name="Martin F."/>
            <person name="Silar P."/>
            <person name="Natvig D.O."/>
            <person name="Lalanne C."/>
            <person name="Gautier V."/>
            <person name="Ament-Velasquez S.L."/>
            <person name="Kruys A."/>
            <person name="Hutchinson M.I."/>
            <person name="Powell A.J."/>
            <person name="Barry K."/>
            <person name="Miller A.N."/>
            <person name="Grigoriev I.V."/>
            <person name="Debuchy R."/>
            <person name="Gladieux P."/>
            <person name="Hiltunen Thoren M."/>
            <person name="Johannesson H."/>
        </authorList>
    </citation>
    <scope>NUCLEOTIDE SEQUENCE</scope>
    <source>
        <strain evidence="2">CBS 508.74</strain>
    </source>
</reference>
<organism evidence="2 3">
    <name type="scientific">Canariomyces notabilis</name>
    <dbReference type="NCBI Taxonomy" id="2074819"/>
    <lineage>
        <taxon>Eukaryota</taxon>
        <taxon>Fungi</taxon>
        <taxon>Dikarya</taxon>
        <taxon>Ascomycota</taxon>
        <taxon>Pezizomycotina</taxon>
        <taxon>Sordariomycetes</taxon>
        <taxon>Sordariomycetidae</taxon>
        <taxon>Sordariales</taxon>
        <taxon>Chaetomiaceae</taxon>
        <taxon>Canariomyces</taxon>
    </lineage>
</organism>
<dbReference type="GeneID" id="89939642"/>
<dbReference type="AlphaFoldDB" id="A0AAN6TB13"/>
<accession>A0AAN6TB13</accession>
<protein>
    <submittedName>
        <fullName evidence="2">Uncharacterized protein</fullName>
    </submittedName>
</protein>
<evidence type="ECO:0000313" key="3">
    <source>
        <dbReference type="Proteomes" id="UP001302812"/>
    </source>
</evidence>
<dbReference type="RefSeq" id="XP_064668372.1">
    <property type="nucleotide sequence ID" value="XM_064815517.1"/>
</dbReference>
<evidence type="ECO:0000313" key="2">
    <source>
        <dbReference type="EMBL" id="KAK4110802.1"/>
    </source>
</evidence>